<dbReference type="Gene3D" id="6.10.250.3180">
    <property type="match status" value="1"/>
</dbReference>
<dbReference type="SMART" id="SM00509">
    <property type="entry name" value="TFS2N"/>
    <property type="match status" value="1"/>
</dbReference>
<dbReference type="InterPro" id="IPR003617">
    <property type="entry name" value="TFIIS/CRSP70_N_sub"/>
</dbReference>
<evidence type="ECO:0000256" key="1">
    <source>
        <dbReference type="ARBA" id="ARBA00004123"/>
    </source>
</evidence>
<dbReference type="GO" id="GO:0070449">
    <property type="term" value="C:elongin complex"/>
    <property type="evidence" value="ECO:0007669"/>
    <property type="project" value="InterPro"/>
</dbReference>
<comment type="subcellular location">
    <subcellularLocation>
        <location evidence="1 3">Nucleus</location>
    </subcellularLocation>
</comment>
<sequence>MEDDAETRRKVEKYMKFLSREGKVEYALKRLSSLSITLEILSETGVGKAVNQLRNDPRYGPEARRIVDCWKDLARSHGLSQRSDMKSPEPIINVADTSKKDKKVKKHKYKDEDSTSKIKTEGYSSEEVGSSKSGISFADMLASADNVKPPKNKKLKIDWKSSPVDVNYAPSRRLNLEPTFGVKQPATSKSSNLDSAMFRPRKDARKIFAGRPKGDHCRVVPSLIDICVRVLIGHIDEIGETGDIPFELLKPVLEKCTPEQLRNVETINPILIEIFFILKYLMEDSDELWERIVNRCFPSGKKDEEETWRDCYQRLCEEKEMKLRSISSRITQHNRETAVPVKKAILAEAKAPREVRKRQIRNGTGHFQKELPSASELSKARKAIFEKGNKDALQNLPQAVRNTTSMLGAHSEKKKNVAKKGALMLKTLKMLKCKNRK</sequence>
<evidence type="ECO:0000256" key="4">
    <source>
        <dbReference type="SAM" id="MobiDB-lite"/>
    </source>
</evidence>
<dbReference type="PANTHER" id="PTHR15141">
    <property type="entry name" value="TRANSCRIPTION ELONGATION FACTOR B POLYPEPTIDE 3"/>
    <property type="match status" value="1"/>
</dbReference>
<dbReference type="InterPro" id="IPR017923">
    <property type="entry name" value="TFIIS_N"/>
</dbReference>
<keyword evidence="2 3" id="KW-0539">Nucleus</keyword>
<dbReference type="InterPro" id="IPR010684">
    <property type="entry name" value="RNA_pol_II_trans_fac_SIII_A"/>
</dbReference>
<keyword evidence="6" id="KW-1185">Reference proteome</keyword>
<name>A0A0N5ARZ3_9BILA</name>
<dbReference type="PROSITE" id="PS51319">
    <property type="entry name" value="TFIIS_N"/>
    <property type="match status" value="1"/>
</dbReference>
<organism evidence="6 7">
    <name type="scientific">Syphacia muris</name>
    <dbReference type="NCBI Taxonomy" id="451379"/>
    <lineage>
        <taxon>Eukaryota</taxon>
        <taxon>Metazoa</taxon>
        <taxon>Ecdysozoa</taxon>
        <taxon>Nematoda</taxon>
        <taxon>Chromadorea</taxon>
        <taxon>Rhabditida</taxon>
        <taxon>Spirurina</taxon>
        <taxon>Oxyuridomorpha</taxon>
        <taxon>Oxyuroidea</taxon>
        <taxon>Oxyuridae</taxon>
        <taxon>Syphacia</taxon>
    </lineage>
</organism>
<feature type="compositionally biased region" description="Basic and acidic residues" evidence="4">
    <location>
        <begin position="109"/>
        <end position="120"/>
    </location>
</feature>
<dbReference type="SUPFAM" id="SSF47676">
    <property type="entry name" value="Conserved domain common to transcription factors TFIIS, elongin A, CRSP70"/>
    <property type="match status" value="1"/>
</dbReference>
<dbReference type="AlphaFoldDB" id="A0A0N5ARZ3"/>
<dbReference type="Gene3D" id="1.20.930.10">
    <property type="entry name" value="Conserved domain common to transcription factors TFIIS, elongin A, CRSP70"/>
    <property type="match status" value="1"/>
</dbReference>
<dbReference type="Pfam" id="PF08711">
    <property type="entry name" value="Med26"/>
    <property type="match status" value="1"/>
</dbReference>
<evidence type="ECO:0000256" key="3">
    <source>
        <dbReference type="PROSITE-ProRule" id="PRU00649"/>
    </source>
</evidence>
<dbReference type="PANTHER" id="PTHR15141:SF76">
    <property type="entry name" value="TRANSCRIPTION ELONGATION FACTOR B POLYPEPTIDE 3"/>
    <property type="match status" value="1"/>
</dbReference>
<evidence type="ECO:0000256" key="2">
    <source>
        <dbReference type="ARBA" id="ARBA00023242"/>
    </source>
</evidence>
<evidence type="ECO:0000313" key="6">
    <source>
        <dbReference type="Proteomes" id="UP000046393"/>
    </source>
</evidence>
<accession>A0A0N5ARZ3</accession>
<dbReference type="InterPro" id="IPR051870">
    <property type="entry name" value="Elongin-A_domain"/>
</dbReference>
<dbReference type="Proteomes" id="UP000046393">
    <property type="component" value="Unplaced"/>
</dbReference>
<dbReference type="STRING" id="451379.A0A0N5ARZ3"/>
<evidence type="ECO:0000313" key="7">
    <source>
        <dbReference type="WBParaSite" id="SMUV_0000753901-mRNA-1"/>
    </source>
</evidence>
<reference evidence="7" key="1">
    <citation type="submission" date="2017-02" db="UniProtKB">
        <authorList>
            <consortium name="WormBaseParasite"/>
        </authorList>
    </citation>
    <scope>IDENTIFICATION</scope>
</reference>
<dbReference type="Pfam" id="PF06881">
    <property type="entry name" value="Elongin_A"/>
    <property type="match status" value="1"/>
</dbReference>
<dbReference type="WBParaSite" id="SMUV_0000753901-mRNA-1">
    <property type="protein sequence ID" value="SMUV_0000753901-mRNA-1"/>
    <property type="gene ID" value="SMUV_0000753901"/>
</dbReference>
<feature type="domain" description="TFIIS N-terminal" evidence="5">
    <location>
        <begin position="1"/>
        <end position="77"/>
    </location>
</feature>
<dbReference type="InterPro" id="IPR035441">
    <property type="entry name" value="TFIIS/LEDGF_dom_sf"/>
</dbReference>
<evidence type="ECO:0000259" key="5">
    <source>
        <dbReference type="PROSITE" id="PS51319"/>
    </source>
</evidence>
<proteinExistence type="predicted"/>
<dbReference type="GO" id="GO:0006368">
    <property type="term" value="P:transcription elongation by RNA polymerase II"/>
    <property type="evidence" value="ECO:0007669"/>
    <property type="project" value="InterPro"/>
</dbReference>
<protein>
    <submittedName>
        <fullName evidence="7">TFIIS N-terminal domain-containing protein</fullName>
    </submittedName>
</protein>
<feature type="region of interest" description="Disordered" evidence="4">
    <location>
        <begin position="78"/>
        <end position="127"/>
    </location>
</feature>